<protein>
    <recommendedName>
        <fullName evidence="4">Lipoprotein</fullName>
    </recommendedName>
</protein>
<gene>
    <name evidence="2" type="ORF">R9Z33_01170</name>
</gene>
<evidence type="ECO:0008006" key="4">
    <source>
        <dbReference type="Google" id="ProtNLM"/>
    </source>
</evidence>
<organism evidence="2 3">
    <name type="scientific">Sediminicoccus rosea</name>
    <dbReference type="NCBI Taxonomy" id="1225128"/>
    <lineage>
        <taxon>Bacteria</taxon>
        <taxon>Pseudomonadati</taxon>
        <taxon>Pseudomonadota</taxon>
        <taxon>Alphaproteobacteria</taxon>
        <taxon>Acetobacterales</taxon>
        <taxon>Roseomonadaceae</taxon>
        <taxon>Sediminicoccus</taxon>
    </lineage>
</organism>
<sequence>MTRILPLLLVALATAGCVTTSSSADDRRWIQQCIRDNADEGQSRRVVTAYCTCMVNRMSNNETRSVTQWERANPRARRECGREAGWT</sequence>
<feature type="chain" id="PRO_5046290866" description="Lipoprotein" evidence="1">
    <location>
        <begin position="25"/>
        <end position="87"/>
    </location>
</feature>
<accession>A0ABZ0PIF4</accession>
<dbReference type="Proteomes" id="UP001305521">
    <property type="component" value="Chromosome"/>
</dbReference>
<dbReference type="PROSITE" id="PS51257">
    <property type="entry name" value="PROKAR_LIPOPROTEIN"/>
    <property type="match status" value="1"/>
</dbReference>
<proteinExistence type="predicted"/>
<name>A0ABZ0PIF4_9PROT</name>
<dbReference type="RefSeq" id="WP_318649469.1">
    <property type="nucleotide sequence ID" value="NZ_CP137852.1"/>
</dbReference>
<keyword evidence="1" id="KW-0732">Signal</keyword>
<feature type="signal peptide" evidence="1">
    <location>
        <begin position="1"/>
        <end position="24"/>
    </location>
</feature>
<dbReference type="EMBL" id="CP137852">
    <property type="protein sequence ID" value="WPB85498.1"/>
    <property type="molecule type" value="Genomic_DNA"/>
</dbReference>
<evidence type="ECO:0000313" key="2">
    <source>
        <dbReference type="EMBL" id="WPB85498.1"/>
    </source>
</evidence>
<keyword evidence="3" id="KW-1185">Reference proteome</keyword>
<evidence type="ECO:0000313" key="3">
    <source>
        <dbReference type="Proteomes" id="UP001305521"/>
    </source>
</evidence>
<evidence type="ECO:0000256" key="1">
    <source>
        <dbReference type="SAM" id="SignalP"/>
    </source>
</evidence>
<reference evidence="2 3" key="1">
    <citation type="submission" date="2023-11" db="EMBL/GenBank/DDBJ databases">
        <title>Arctic aerobic anoxygenic photoheterotroph Sediminicoccus rosea KRV36 adapts its photosynthesis to long days of polar summer.</title>
        <authorList>
            <person name="Tomasch J."/>
            <person name="Kopejtka K."/>
            <person name="Bily T."/>
            <person name="Gardiner A.T."/>
            <person name="Gardian Z."/>
            <person name="Shivaramu S."/>
            <person name="Koblizek M."/>
            <person name="Engelhardt F."/>
            <person name="Kaftan D."/>
        </authorList>
    </citation>
    <scope>NUCLEOTIDE SEQUENCE [LARGE SCALE GENOMIC DNA]</scope>
    <source>
        <strain evidence="2 3">R-30</strain>
    </source>
</reference>